<dbReference type="HOGENOM" id="CLU_2688058_0_0_1"/>
<evidence type="ECO:0000313" key="2">
    <source>
        <dbReference type="Proteomes" id="UP000007796"/>
    </source>
</evidence>
<dbReference type="RefSeq" id="XP_014174391.1">
    <property type="nucleotide sequence ID" value="XM_014318916.1"/>
</dbReference>
<reference evidence="1 2" key="1">
    <citation type="journal article" date="2011" name="Proc. Natl. Acad. Sci. U.S.A.">
        <title>Genome and transcriptome analyses of the mountain pine beetle-fungal symbiont Grosmannia clavigera, a lodgepole pine pathogen.</title>
        <authorList>
            <person name="DiGuistini S."/>
            <person name="Wang Y."/>
            <person name="Liao N.Y."/>
            <person name="Taylor G."/>
            <person name="Tanguay P."/>
            <person name="Feau N."/>
            <person name="Henrissat B."/>
            <person name="Chan S.K."/>
            <person name="Hesse-Orce U."/>
            <person name="Alamouti S.M."/>
            <person name="Tsui C.K.M."/>
            <person name="Docking R.T."/>
            <person name="Levasseur A."/>
            <person name="Haridas S."/>
            <person name="Robertson G."/>
            <person name="Birol I."/>
            <person name="Holt R.A."/>
            <person name="Marra M.A."/>
            <person name="Hamelin R.C."/>
            <person name="Hirst M."/>
            <person name="Jones S.J.M."/>
            <person name="Bohlmann J."/>
            <person name="Breuil C."/>
        </authorList>
    </citation>
    <scope>NUCLEOTIDE SEQUENCE [LARGE SCALE GENOMIC DNA]</scope>
    <source>
        <strain evidence="2">kw1407 / UAMH 11150</strain>
    </source>
</reference>
<dbReference type="EMBL" id="GL629756">
    <property type="protein sequence ID" value="EFX04909.1"/>
    <property type="molecule type" value="Genomic_DNA"/>
</dbReference>
<protein>
    <submittedName>
        <fullName evidence="1">Uncharacterized protein</fullName>
    </submittedName>
</protein>
<evidence type="ECO:0000313" key="1">
    <source>
        <dbReference type="EMBL" id="EFX04909.1"/>
    </source>
</evidence>
<dbReference type="GeneID" id="25978464"/>
<gene>
    <name evidence="1" type="ORF">CMQ_5171</name>
</gene>
<organism evidence="2">
    <name type="scientific">Grosmannia clavigera (strain kw1407 / UAMH 11150)</name>
    <name type="common">Blue stain fungus</name>
    <name type="synonym">Graphiocladiella clavigera</name>
    <dbReference type="NCBI Taxonomy" id="655863"/>
    <lineage>
        <taxon>Eukaryota</taxon>
        <taxon>Fungi</taxon>
        <taxon>Dikarya</taxon>
        <taxon>Ascomycota</taxon>
        <taxon>Pezizomycotina</taxon>
        <taxon>Sordariomycetes</taxon>
        <taxon>Sordariomycetidae</taxon>
        <taxon>Ophiostomatales</taxon>
        <taxon>Ophiostomataceae</taxon>
        <taxon>Leptographium</taxon>
    </lineage>
</organism>
<name>F0XB92_GROCL</name>
<dbReference type="Proteomes" id="UP000007796">
    <property type="component" value="Unassembled WGS sequence"/>
</dbReference>
<keyword evidence="2" id="KW-1185">Reference proteome</keyword>
<sequence>MDTLRSIRALASLLSGPAHALLRNQGLYGVRVEPWPAEAALSYDRSQDQAQNALSACQTTSRVDVRICGHRRLC</sequence>
<dbReference type="InParanoid" id="F0XB92"/>
<dbReference type="AlphaFoldDB" id="F0XB92"/>
<proteinExistence type="predicted"/>
<accession>F0XB92</accession>